<name>A0A127QUT1_9BURK</name>
<evidence type="ECO:0000313" key="3">
    <source>
        <dbReference type="Proteomes" id="UP000074561"/>
    </source>
</evidence>
<dbReference type="AlphaFoldDB" id="A0A127QUT1"/>
<dbReference type="Proteomes" id="UP000074914">
    <property type="component" value="Chromosome"/>
</dbReference>
<dbReference type="PATRIC" id="fig|279113.10.peg.1605"/>
<accession>A0A127QUT1</accession>
<dbReference type="Proteomes" id="UP000074561">
    <property type="component" value="Chromosome"/>
</dbReference>
<proteinExistence type="predicted"/>
<organism evidence="1 3">
    <name type="scientific">Collimonas pratensis</name>
    <dbReference type="NCBI Taxonomy" id="279113"/>
    <lineage>
        <taxon>Bacteria</taxon>
        <taxon>Pseudomonadati</taxon>
        <taxon>Pseudomonadota</taxon>
        <taxon>Betaproteobacteria</taxon>
        <taxon>Burkholderiales</taxon>
        <taxon>Oxalobacteraceae</taxon>
        <taxon>Collimonas</taxon>
    </lineage>
</organism>
<protein>
    <submittedName>
        <fullName evidence="1">Uncharacterized protein</fullName>
    </submittedName>
</protein>
<dbReference type="KEGG" id="cpra:CPter91_1556"/>
<keyword evidence="4" id="KW-1185">Reference proteome</keyword>
<gene>
    <name evidence="2" type="ORF">CPter291_1613</name>
    <name evidence="1" type="ORF">CPter91_1556</name>
</gene>
<evidence type="ECO:0000313" key="2">
    <source>
        <dbReference type="EMBL" id="AMP13884.1"/>
    </source>
</evidence>
<dbReference type="EMBL" id="CP013236">
    <property type="protein sequence ID" value="AMP13884.1"/>
    <property type="molecule type" value="Genomic_DNA"/>
</dbReference>
<sequence>MEEQGGSKYNSCLFHYFPACRGKARYRWPPLKHLLEAAKCLSKEVVA</sequence>
<dbReference type="EMBL" id="CP013234">
    <property type="protein sequence ID" value="AMP03934.1"/>
    <property type="molecule type" value="Genomic_DNA"/>
</dbReference>
<evidence type="ECO:0000313" key="4">
    <source>
        <dbReference type="Proteomes" id="UP000074914"/>
    </source>
</evidence>
<reference evidence="3 4" key="1">
    <citation type="submission" date="2015-11" db="EMBL/GenBank/DDBJ databases">
        <title>Exploring the genomic traits of fungus-feeding bacterial genus Collimonas.</title>
        <authorList>
            <person name="Song C."/>
            <person name="Schmidt R."/>
            <person name="de Jager V."/>
            <person name="Krzyzanowska D."/>
            <person name="Jongedijk E."/>
            <person name="Cankar K."/>
            <person name="Beekwilder J."/>
            <person name="van Veen A."/>
            <person name="de Boer W."/>
            <person name="van Veen J.A."/>
            <person name="Garbeva P."/>
        </authorList>
    </citation>
    <scope>NUCLEOTIDE SEQUENCE [LARGE SCALE GENOMIC DNA]</scope>
    <source>
        <strain evidence="2 4">Ter291</strain>
        <strain evidence="1 3">Ter91</strain>
    </source>
</reference>
<dbReference type="STRING" id="279113.CPter91_1556"/>
<evidence type="ECO:0000313" key="1">
    <source>
        <dbReference type="EMBL" id="AMP03934.1"/>
    </source>
</evidence>